<evidence type="ECO:0000313" key="2">
    <source>
        <dbReference type="EMBL" id="SER65710.1"/>
    </source>
</evidence>
<dbReference type="OrthoDB" id="5177627at2"/>
<reference evidence="3" key="1">
    <citation type="submission" date="2016-10" db="EMBL/GenBank/DDBJ databases">
        <authorList>
            <person name="Varghese N."/>
            <person name="Submissions S."/>
        </authorList>
    </citation>
    <scope>NUCLEOTIDE SEQUENCE [LARGE SCALE GENOMIC DNA]</scope>
    <source>
        <strain evidence="3">CGMCC 1.6963</strain>
    </source>
</reference>
<keyword evidence="3" id="KW-1185">Reference proteome</keyword>
<dbReference type="EMBL" id="FOHB01000001">
    <property type="protein sequence ID" value="SER65710.1"/>
    <property type="molecule type" value="Genomic_DNA"/>
</dbReference>
<dbReference type="SMART" id="SM00507">
    <property type="entry name" value="HNHc"/>
    <property type="match status" value="1"/>
</dbReference>
<dbReference type="Proteomes" id="UP000199019">
    <property type="component" value="Unassembled WGS sequence"/>
</dbReference>
<protein>
    <recommendedName>
        <fullName evidence="1">HNH nuclease domain-containing protein</fullName>
    </recommendedName>
</protein>
<evidence type="ECO:0000259" key="1">
    <source>
        <dbReference type="SMART" id="SM00507"/>
    </source>
</evidence>
<dbReference type="STRING" id="587636.SAMN05216199_0801"/>
<dbReference type="PROSITE" id="PS51257">
    <property type="entry name" value="PROKAR_LIPOPROTEIN"/>
    <property type="match status" value="1"/>
</dbReference>
<feature type="domain" description="HNH nuclease" evidence="1">
    <location>
        <begin position="398"/>
        <end position="448"/>
    </location>
</feature>
<proteinExistence type="predicted"/>
<name>A0A1H9QZ28_9MICO</name>
<dbReference type="InterPro" id="IPR003615">
    <property type="entry name" value="HNH_nuc"/>
</dbReference>
<dbReference type="Pfam" id="PF02720">
    <property type="entry name" value="DUF222"/>
    <property type="match status" value="1"/>
</dbReference>
<evidence type="ECO:0000313" key="3">
    <source>
        <dbReference type="Proteomes" id="UP000199019"/>
    </source>
</evidence>
<sequence>MPSHRPQVVGSGLRSSFLYAAKTLVTQWFPFAVACDGLSVVAPTVVVMEGNHSHSFGSTSGPNAGACRAKISQARDAMAALREVLWQVPSGGGEDGLAGLMTEVDALGMACDAVRVAVLREAMNRGESDGGSAALTTAQWVRHHAPSTIAGGAAAIVSVATAFGKRVNAPVKEAVESGRLPVKSAAVVVSEADKLRPLLADGAEPHVLEGLIGMAEQHGPSGCRLLRDGLIAKYGRQDVLQDQQTMGKSFIRLSQPADTGANTFEYRLTLDAEGKAVLEAALGPLSAPKPVDGERDLRPSDRRRGDALVTLVRRAVAAGDEVGKTNKTTLLLTMSYDDLKDRLGAATTLGGLDAGTHLAPETVRRLCCDGSVIPVVLGAGGEVLDWGLEKRFFTDAQTKRLWLRDGGCTYPGCGAPPQWTDAHHLVHWADLGPSDLTNGALLCERHHTIVHTRRLAGRVVKGPFGERVEWDLTRGSYDELLARRAAQGPA</sequence>
<organism evidence="2 3">
    <name type="scientific">Pedococcus cremeus</name>
    <dbReference type="NCBI Taxonomy" id="587636"/>
    <lineage>
        <taxon>Bacteria</taxon>
        <taxon>Bacillati</taxon>
        <taxon>Actinomycetota</taxon>
        <taxon>Actinomycetes</taxon>
        <taxon>Micrococcales</taxon>
        <taxon>Intrasporangiaceae</taxon>
        <taxon>Pedococcus</taxon>
    </lineage>
</organism>
<dbReference type="CDD" id="cd00085">
    <property type="entry name" value="HNHc"/>
    <property type="match status" value="1"/>
</dbReference>
<gene>
    <name evidence="2" type="ORF">SAMN05216199_0801</name>
</gene>
<dbReference type="AlphaFoldDB" id="A0A1H9QZ28"/>
<dbReference type="InterPro" id="IPR003870">
    <property type="entry name" value="DUF222"/>
</dbReference>
<accession>A0A1H9QZ28</accession>